<evidence type="ECO:0000259" key="3">
    <source>
        <dbReference type="Pfam" id="PF24837"/>
    </source>
</evidence>
<protein>
    <recommendedName>
        <fullName evidence="3">AMIN-like domain-containing protein</fullName>
    </recommendedName>
</protein>
<feature type="compositionally biased region" description="Low complexity" evidence="1">
    <location>
        <begin position="55"/>
        <end position="68"/>
    </location>
</feature>
<evidence type="ECO:0000313" key="4">
    <source>
        <dbReference type="EMBL" id="GAA5152124.1"/>
    </source>
</evidence>
<gene>
    <name evidence="4" type="ORF">GCM10023340_31920</name>
</gene>
<feature type="region of interest" description="Disordered" evidence="1">
    <location>
        <begin position="223"/>
        <end position="257"/>
    </location>
</feature>
<proteinExistence type="predicted"/>
<dbReference type="PROSITE" id="PS51257">
    <property type="entry name" value="PROKAR_LIPOPROTEIN"/>
    <property type="match status" value="1"/>
</dbReference>
<reference evidence="5" key="1">
    <citation type="journal article" date="2019" name="Int. J. Syst. Evol. Microbiol.">
        <title>The Global Catalogue of Microorganisms (GCM) 10K type strain sequencing project: providing services to taxonomists for standard genome sequencing and annotation.</title>
        <authorList>
            <consortium name="The Broad Institute Genomics Platform"/>
            <consortium name="The Broad Institute Genome Sequencing Center for Infectious Disease"/>
            <person name="Wu L."/>
            <person name="Ma J."/>
        </authorList>
    </citation>
    <scope>NUCLEOTIDE SEQUENCE [LARGE SCALE GENOMIC DNA]</scope>
    <source>
        <strain evidence="5">JCM 18459</strain>
    </source>
</reference>
<comment type="caution">
    <text evidence="4">The sequence shown here is derived from an EMBL/GenBank/DDBJ whole genome shotgun (WGS) entry which is preliminary data.</text>
</comment>
<dbReference type="RefSeq" id="WP_345460687.1">
    <property type="nucleotide sequence ID" value="NZ_BAABKG010000004.1"/>
</dbReference>
<feature type="signal peptide" evidence="2">
    <location>
        <begin position="1"/>
        <end position="19"/>
    </location>
</feature>
<feature type="chain" id="PRO_5045558239" description="AMIN-like domain-containing protein" evidence="2">
    <location>
        <begin position="20"/>
        <end position="385"/>
    </location>
</feature>
<name>A0ABP9Q0H8_9ACTN</name>
<dbReference type="Pfam" id="PF24837">
    <property type="entry name" value="AMIN-like"/>
    <property type="match status" value="2"/>
</dbReference>
<dbReference type="InterPro" id="IPR056303">
    <property type="entry name" value="AMIN-like"/>
</dbReference>
<keyword evidence="2" id="KW-0732">Signal</keyword>
<evidence type="ECO:0000256" key="1">
    <source>
        <dbReference type="SAM" id="MobiDB-lite"/>
    </source>
</evidence>
<feature type="domain" description="AMIN-like" evidence="3">
    <location>
        <begin position="97"/>
        <end position="220"/>
    </location>
</feature>
<feature type="domain" description="AMIN-like" evidence="3">
    <location>
        <begin position="261"/>
        <end position="383"/>
    </location>
</feature>
<evidence type="ECO:0000256" key="2">
    <source>
        <dbReference type="SAM" id="SignalP"/>
    </source>
</evidence>
<accession>A0ABP9Q0H8</accession>
<organism evidence="4 5">
    <name type="scientific">Nocardioides marinquilinus</name>
    <dbReference type="NCBI Taxonomy" id="1210400"/>
    <lineage>
        <taxon>Bacteria</taxon>
        <taxon>Bacillati</taxon>
        <taxon>Actinomycetota</taxon>
        <taxon>Actinomycetes</taxon>
        <taxon>Propionibacteriales</taxon>
        <taxon>Nocardioidaceae</taxon>
        <taxon>Nocardioides</taxon>
    </lineage>
</organism>
<feature type="region of interest" description="Disordered" evidence="1">
    <location>
        <begin position="20"/>
        <end position="94"/>
    </location>
</feature>
<dbReference type="EMBL" id="BAABKG010000004">
    <property type="protein sequence ID" value="GAA5152124.1"/>
    <property type="molecule type" value="Genomic_DNA"/>
</dbReference>
<evidence type="ECO:0000313" key="5">
    <source>
        <dbReference type="Proteomes" id="UP001500221"/>
    </source>
</evidence>
<dbReference type="Proteomes" id="UP001500221">
    <property type="component" value="Unassembled WGS sequence"/>
</dbReference>
<keyword evidence="5" id="KW-1185">Reference proteome</keyword>
<sequence>MRRTTSTILAALTSLALLAGCGSDGGTTEADDADPGSGRTRDVAPAASDEPAGDPATPAASATSSAAPDQSGDTPTEAPAVGTSRQEGKASQGANLVLTDVRAAENAGYDRIVMEFSGTGTPGWGVEYVDEPVQEGSGKAIDLDGESYLQVVADSTTWPAPDYYDGPTRIDPEGDGNVDEVYVGGTFEGYTALYAGVEGDRAPFRVFTLTSPTRLVVDVARSDDDGAPAEPATPAADLPPFPAGTRRQSADPAPRTQLLPVDVRVAENDGFDRVVVEFTGRGRPGWTVDYRPRAVQEGSGRVVRLQGDTVLQVFTSYTTFLPESRYYDGPRRLRPAGDGNVEEVFFGGTFEGYTQLFAGLDDRTPFRVFTLSNPTRLVVDVQHDD</sequence>